<sequence>MGRWWHNDLNAPIDYLEAFKAGVKEGLRMLKEPAARGGSHHDWDAVQRRFLNQPKYMLWWAYGFTYSDPWDLAIAGV</sequence>
<comment type="caution">
    <text evidence="1">The sequence shown here is derived from an EMBL/GenBank/DDBJ whole genome shotgun (WGS) entry which is preliminary data.</text>
</comment>
<proteinExistence type="predicted"/>
<dbReference type="EMBL" id="LAZR01000332">
    <property type="protein sequence ID" value="KKN74047.1"/>
    <property type="molecule type" value="Genomic_DNA"/>
</dbReference>
<evidence type="ECO:0000313" key="1">
    <source>
        <dbReference type="EMBL" id="KKN74047.1"/>
    </source>
</evidence>
<organism evidence="1">
    <name type="scientific">marine sediment metagenome</name>
    <dbReference type="NCBI Taxonomy" id="412755"/>
    <lineage>
        <taxon>unclassified sequences</taxon>
        <taxon>metagenomes</taxon>
        <taxon>ecological metagenomes</taxon>
    </lineage>
</organism>
<reference evidence="1" key="1">
    <citation type="journal article" date="2015" name="Nature">
        <title>Complex archaea that bridge the gap between prokaryotes and eukaryotes.</title>
        <authorList>
            <person name="Spang A."/>
            <person name="Saw J.H."/>
            <person name="Jorgensen S.L."/>
            <person name="Zaremba-Niedzwiedzka K."/>
            <person name="Martijn J."/>
            <person name="Lind A.E."/>
            <person name="van Eijk R."/>
            <person name="Schleper C."/>
            <person name="Guy L."/>
            <person name="Ettema T.J."/>
        </authorList>
    </citation>
    <scope>NUCLEOTIDE SEQUENCE</scope>
</reference>
<gene>
    <name evidence="1" type="ORF">LCGC14_0393870</name>
</gene>
<accession>A0A0F9TGL8</accession>
<protein>
    <submittedName>
        <fullName evidence="1">Uncharacterized protein</fullName>
    </submittedName>
</protein>
<name>A0A0F9TGL8_9ZZZZ</name>
<dbReference type="AlphaFoldDB" id="A0A0F9TGL8"/>